<dbReference type="GO" id="GO:0019005">
    <property type="term" value="C:SCF ubiquitin ligase complex"/>
    <property type="evidence" value="ECO:0007669"/>
    <property type="project" value="TreeGrafter"/>
</dbReference>
<dbReference type="EMBL" id="JH159157">
    <property type="protein sequence ID" value="EGZ11813.1"/>
    <property type="molecule type" value="Genomic_DNA"/>
</dbReference>
<dbReference type="InParanoid" id="G4ZX96"/>
<name>G4ZX96_PHYSP</name>
<evidence type="ECO:0000313" key="2">
    <source>
        <dbReference type="EMBL" id="EGZ11813.1"/>
    </source>
</evidence>
<dbReference type="InterPro" id="IPR032675">
    <property type="entry name" value="LRR_dom_sf"/>
</dbReference>
<dbReference type="STRING" id="1094619.G4ZX96"/>
<dbReference type="Pfam" id="PF25372">
    <property type="entry name" value="DUF7885"/>
    <property type="match status" value="2"/>
</dbReference>
<dbReference type="InterPro" id="IPR001611">
    <property type="entry name" value="Leu-rich_rpt"/>
</dbReference>
<dbReference type="SMR" id="G4ZX96"/>
<feature type="domain" description="F-box/LRR-repeat protein 15-like leucin rich repeat" evidence="1">
    <location>
        <begin position="118"/>
        <end position="258"/>
    </location>
</feature>
<dbReference type="GeneID" id="20659784"/>
<dbReference type="OMA" id="DCESIGF"/>
<feature type="domain" description="F-box/LRR-repeat protein 15-like leucin rich repeat" evidence="1">
    <location>
        <begin position="313"/>
        <end position="446"/>
    </location>
</feature>
<dbReference type="SUPFAM" id="SSF52047">
    <property type="entry name" value="RNI-like"/>
    <property type="match status" value="1"/>
</dbReference>
<dbReference type="SMART" id="SM00367">
    <property type="entry name" value="LRR_CC"/>
    <property type="match status" value="9"/>
</dbReference>
<proteinExistence type="predicted"/>
<dbReference type="AlphaFoldDB" id="G4ZX96"/>
<dbReference type="Gene3D" id="3.80.10.10">
    <property type="entry name" value="Ribonuclease Inhibitor"/>
    <property type="match status" value="2"/>
</dbReference>
<dbReference type="CDD" id="cd09917">
    <property type="entry name" value="F-box_SF"/>
    <property type="match status" value="1"/>
</dbReference>
<keyword evidence="3" id="KW-1185">Reference proteome</keyword>
<dbReference type="PANTHER" id="PTHR13318">
    <property type="entry name" value="PARTNER OF PAIRED, ISOFORM B-RELATED"/>
    <property type="match status" value="1"/>
</dbReference>
<dbReference type="Proteomes" id="UP000002640">
    <property type="component" value="Unassembled WGS sequence"/>
</dbReference>
<dbReference type="InterPro" id="IPR057207">
    <property type="entry name" value="FBXL15_LRR"/>
</dbReference>
<dbReference type="Pfam" id="PF13516">
    <property type="entry name" value="LRR_6"/>
    <property type="match status" value="1"/>
</dbReference>
<reference evidence="2 3" key="1">
    <citation type="journal article" date="2006" name="Science">
        <title>Phytophthora genome sequences uncover evolutionary origins and mechanisms of pathogenesis.</title>
        <authorList>
            <person name="Tyler B.M."/>
            <person name="Tripathy S."/>
            <person name="Zhang X."/>
            <person name="Dehal P."/>
            <person name="Jiang R.H."/>
            <person name="Aerts A."/>
            <person name="Arredondo F.D."/>
            <person name="Baxter L."/>
            <person name="Bensasson D."/>
            <person name="Beynon J.L."/>
            <person name="Chapman J."/>
            <person name="Damasceno C.M."/>
            <person name="Dorrance A.E."/>
            <person name="Dou D."/>
            <person name="Dickerman A.W."/>
            <person name="Dubchak I.L."/>
            <person name="Garbelotto M."/>
            <person name="Gijzen M."/>
            <person name="Gordon S.G."/>
            <person name="Govers F."/>
            <person name="Grunwald N.J."/>
            <person name="Huang W."/>
            <person name="Ivors K.L."/>
            <person name="Jones R.W."/>
            <person name="Kamoun S."/>
            <person name="Krampis K."/>
            <person name="Lamour K.H."/>
            <person name="Lee M.K."/>
            <person name="McDonald W.H."/>
            <person name="Medina M."/>
            <person name="Meijer H.J."/>
            <person name="Nordberg E.K."/>
            <person name="Maclean D.J."/>
            <person name="Ospina-Giraldo M.D."/>
            <person name="Morris P.F."/>
            <person name="Phuntumart V."/>
            <person name="Putnam N.H."/>
            <person name="Rash S."/>
            <person name="Rose J.K."/>
            <person name="Sakihama Y."/>
            <person name="Salamov A.A."/>
            <person name="Savidor A."/>
            <person name="Scheuring C.F."/>
            <person name="Smith B.M."/>
            <person name="Sobral B.W."/>
            <person name="Terry A."/>
            <person name="Torto-Alalibo T.A."/>
            <person name="Win J."/>
            <person name="Xu Z."/>
            <person name="Zhang H."/>
            <person name="Grigoriev I.V."/>
            <person name="Rokhsar D.S."/>
            <person name="Boore J.L."/>
        </authorList>
    </citation>
    <scope>NUCLEOTIDE SEQUENCE [LARGE SCALE GENOMIC DNA]</scope>
    <source>
        <strain evidence="2 3">P6497</strain>
    </source>
</reference>
<evidence type="ECO:0000313" key="3">
    <source>
        <dbReference type="Proteomes" id="UP000002640"/>
    </source>
</evidence>
<dbReference type="GO" id="GO:0031146">
    <property type="term" value="P:SCF-dependent proteasomal ubiquitin-dependent protein catabolic process"/>
    <property type="evidence" value="ECO:0007669"/>
    <property type="project" value="TreeGrafter"/>
</dbReference>
<organism evidence="2 3">
    <name type="scientific">Phytophthora sojae (strain P6497)</name>
    <name type="common">Soybean stem and root rot agent</name>
    <name type="synonym">Phytophthora megasperma f. sp. glycines</name>
    <dbReference type="NCBI Taxonomy" id="1094619"/>
    <lineage>
        <taxon>Eukaryota</taxon>
        <taxon>Sar</taxon>
        <taxon>Stramenopiles</taxon>
        <taxon>Oomycota</taxon>
        <taxon>Peronosporomycetes</taxon>
        <taxon>Peronosporales</taxon>
        <taxon>Peronosporaceae</taxon>
        <taxon>Phytophthora</taxon>
    </lineage>
</organism>
<gene>
    <name evidence="2" type="ORF">PHYSODRAFT_516289</name>
</gene>
<evidence type="ECO:0000259" key="1">
    <source>
        <dbReference type="Pfam" id="PF25372"/>
    </source>
</evidence>
<dbReference type="KEGG" id="psoj:PHYSODRAFT_516289"/>
<protein>
    <recommendedName>
        <fullName evidence="1">F-box/LRR-repeat protein 15-like leucin rich repeat domain-containing protein</fullName>
    </recommendedName>
</protein>
<dbReference type="InterPro" id="IPR006553">
    <property type="entry name" value="Leu-rich_rpt_Cys-con_subtyp"/>
</dbReference>
<sequence length="470" mass="51934">MTTPAAIERLPDHVLSAHVCSFVHLQDRWHGLARVSRRWRRLTLASVRREQHVDLTWCTGKHELEAAAAVLLDRQPRRSRSGRNLSVETSQLQSVALYGPRVTSPLLSHLVKGLGSQQLRHVDVESKQISDTALEQLCRCVSLQTLALHCIKLTDESLVAISRACPKLTKVDVSGCSRVRDDGIVAIVANCPNLEKVDLTMCRRITDRSVVALAQHASLTLKEVVLDRCLKVSGPALRFLMRMQPNLRSLSFARCPKVQGADFYDFIQIAHKKSIRSVCELTALDLSGCAGLDDRGVAELIAVNRQTLRSLNLGALQTLGSATFAAIAKCSELESLNLSLCRTLQNSDLVAITTGCTQLSTLLLQGCVALDDVGLKAMAPRATNLQRLSFEFCYNITDEGFAAVVSRCQQLLHLNIKACNQLTIDAFRALARRKTPLETLYIGACADMETTAAYFSTVKHKFPRCRIHWV</sequence>
<accession>G4ZX96</accession>
<dbReference type="PANTHER" id="PTHR13318:SF281">
    <property type="entry name" value="F-BOX DOMAIN-CONTAINING PROTEIN"/>
    <property type="match status" value="1"/>
</dbReference>
<dbReference type="RefSeq" id="XP_009532146.1">
    <property type="nucleotide sequence ID" value="XM_009533851.1"/>
</dbReference>